<evidence type="ECO:0000256" key="5">
    <source>
        <dbReference type="ARBA" id="ARBA00023274"/>
    </source>
</evidence>
<keyword evidence="3" id="KW-0689">Ribosomal protein</keyword>
<keyword evidence="5" id="KW-0687">Ribonucleoprotein</keyword>
<dbReference type="GO" id="GO:1990904">
    <property type="term" value="C:ribonucleoprotein complex"/>
    <property type="evidence" value="ECO:0007669"/>
    <property type="project" value="UniProtKB-KW"/>
</dbReference>
<evidence type="ECO:0000256" key="7">
    <source>
        <dbReference type="ARBA" id="ARBA00035187"/>
    </source>
</evidence>
<dbReference type="EMBL" id="JI171900">
    <property type="protein sequence ID" value="ADY45453.1"/>
    <property type="molecule type" value="mRNA"/>
</dbReference>
<dbReference type="Pfam" id="PF22892">
    <property type="entry name" value="DSRM_MRPL44"/>
    <property type="match status" value="1"/>
</dbReference>
<dbReference type="Gene3D" id="3.30.160.20">
    <property type="match status" value="1"/>
</dbReference>
<comment type="subcellular location">
    <subcellularLocation>
        <location evidence="1">Mitochondrion</location>
    </subcellularLocation>
</comment>
<feature type="domain" description="Large ribosomal subunit protein mL44 dsRNA binding" evidence="8">
    <location>
        <begin position="224"/>
        <end position="330"/>
    </location>
</feature>
<evidence type="ECO:0000256" key="4">
    <source>
        <dbReference type="ARBA" id="ARBA00023128"/>
    </source>
</evidence>
<dbReference type="GO" id="GO:0006396">
    <property type="term" value="P:RNA processing"/>
    <property type="evidence" value="ECO:0007669"/>
    <property type="project" value="InterPro"/>
</dbReference>
<evidence type="ECO:0000313" key="10">
    <source>
        <dbReference type="EMBL" id="ADY45453.1"/>
    </source>
</evidence>
<keyword evidence="4" id="KW-0496">Mitochondrion</keyword>
<feature type="domain" description="Large ribosomal subunit protein mL44 endonuclease" evidence="9">
    <location>
        <begin position="60"/>
        <end position="197"/>
    </location>
</feature>
<dbReference type="Pfam" id="PF22935">
    <property type="entry name" value="RM44_endonuclase"/>
    <property type="match status" value="1"/>
</dbReference>
<proteinExistence type="evidence at transcript level"/>
<dbReference type="InterPro" id="IPR055189">
    <property type="entry name" value="RM44_endonuclase"/>
</dbReference>
<dbReference type="Gene3D" id="1.10.1520.10">
    <property type="entry name" value="Ribonuclease III domain"/>
    <property type="match status" value="1"/>
</dbReference>
<evidence type="ECO:0000256" key="2">
    <source>
        <dbReference type="ARBA" id="ARBA00022946"/>
    </source>
</evidence>
<dbReference type="GO" id="GO:0005840">
    <property type="term" value="C:ribosome"/>
    <property type="evidence" value="ECO:0007669"/>
    <property type="project" value="UniProtKB-KW"/>
</dbReference>
<protein>
    <recommendedName>
        <fullName evidence="7">Large ribosomal subunit protein mL44</fullName>
    </recommendedName>
</protein>
<name>F1L5P9_ASCSU</name>
<dbReference type="InterPro" id="IPR036389">
    <property type="entry name" value="RNase_III_sf"/>
</dbReference>
<organism evidence="10">
    <name type="scientific">Ascaris suum</name>
    <name type="common">Pig roundworm</name>
    <name type="synonym">Ascaris lumbricoides</name>
    <dbReference type="NCBI Taxonomy" id="6253"/>
    <lineage>
        <taxon>Eukaryota</taxon>
        <taxon>Metazoa</taxon>
        <taxon>Ecdysozoa</taxon>
        <taxon>Nematoda</taxon>
        <taxon>Chromadorea</taxon>
        <taxon>Rhabditida</taxon>
        <taxon>Spirurina</taxon>
        <taxon>Ascaridomorpha</taxon>
        <taxon>Ascaridoidea</taxon>
        <taxon>Ascarididae</taxon>
        <taxon>Ascaris</taxon>
    </lineage>
</organism>
<accession>F1L5P9</accession>
<comment type="similarity">
    <text evidence="6">Belongs to the ribonuclease III family. Mitochondrion-specific ribosomal protein mL44 subfamily.</text>
</comment>
<dbReference type="GO" id="GO:0004525">
    <property type="term" value="F:ribonuclease III activity"/>
    <property type="evidence" value="ECO:0007669"/>
    <property type="project" value="InterPro"/>
</dbReference>
<evidence type="ECO:0000259" key="9">
    <source>
        <dbReference type="Pfam" id="PF22935"/>
    </source>
</evidence>
<keyword evidence="2" id="KW-0809">Transit peptide</keyword>
<dbReference type="AlphaFoldDB" id="F1L5P9"/>
<evidence type="ECO:0000256" key="3">
    <source>
        <dbReference type="ARBA" id="ARBA00022980"/>
    </source>
</evidence>
<evidence type="ECO:0000259" key="8">
    <source>
        <dbReference type="Pfam" id="PF22892"/>
    </source>
</evidence>
<evidence type="ECO:0000256" key="6">
    <source>
        <dbReference type="ARBA" id="ARBA00024034"/>
    </source>
</evidence>
<evidence type="ECO:0000256" key="1">
    <source>
        <dbReference type="ARBA" id="ARBA00004173"/>
    </source>
</evidence>
<reference evidence="10" key="1">
    <citation type="journal article" date="2011" name="Genome Res.">
        <title>Deep small RNA sequencing from the nematode Ascaris reveals conservation, functional diversification, and novel developmental profiles.</title>
        <authorList>
            <person name="Wang J."/>
            <person name="Czech B."/>
            <person name="Crunk A."/>
            <person name="Wallace A."/>
            <person name="Mitreva M."/>
            <person name="Hannon G.J."/>
            <person name="Davis R.E."/>
        </authorList>
    </citation>
    <scope>NUCLEOTIDE SEQUENCE</scope>
</reference>
<dbReference type="SUPFAM" id="SSF69065">
    <property type="entry name" value="RNase III domain-like"/>
    <property type="match status" value="1"/>
</dbReference>
<sequence length="400" mass="44261">MIAAVNALTKSRNPAASSLFTAYRFLRTRWERGYLKDLYHRRVLAGADPVLSRSAYPNWDYGAELSAFGHRIGSPAIDSGRLVRALTTESFFSRADVLADSSGAQPSKEDQVASTQNNSELIPLGGRLLWDVLCGYLRYSLPNAPEELIRAVANELSADDLLASLGTHLGLNCLIRTAEFPPSQKSLSNSFKALLAVMERQRAESLIVSVVISQLLDVDFMDVYPLRDPLAVLADVLRAKGYERLEPRLLRSAGVVSAEPVYLVGIYADEQLVGKCAGESLSIAVDMAARESLLRTWGATADHALPFGSRAHAIDFAQYQKPNVSLREICSESTDLSLLGREELEEEPLNVVDVAMRYKREVESVVGRSLTKRLRHKFSRGSLAKRSFRYMVKPIVRLVC</sequence>
<dbReference type="GO" id="GO:0003725">
    <property type="term" value="F:double-stranded RNA binding"/>
    <property type="evidence" value="ECO:0007669"/>
    <property type="project" value="InterPro"/>
</dbReference>
<dbReference type="InterPro" id="IPR044444">
    <property type="entry name" value="Ribosomal_mL44_DSRM_metazoa"/>
</dbReference>
<dbReference type="GO" id="GO:0005739">
    <property type="term" value="C:mitochondrion"/>
    <property type="evidence" value="ECO:0007669"/>
    <property type="project" value="UniProtKB-SubCell"/>
</dbReference>